<dbReference type="Proteomes" id="UP000030647">
    <property type="component" value="Unassembled WGS sequence"/>
</dbReference>
<evidence type="ECO:0000256" key="6">
    <source>
        <dbReference type="SAM" id="Phobius"/>
    </source>
</evidence>
<protein>
    <submittedName>
        <fullName evidence="7">Cellulose synthase (UDP-forming)</fullName>
    </submittedName>
</protein>
<evidence type="ECO:0000313" key="8">
    <source>
        <dbReference type="Proteomes" id="UP000030647"/>
    </source>
</evidence>
<dbReference type="STRING" id="1231336.L248_1934"/>
<dbReference type="PANTHER" id="PTHR39083:SF1">
    <property type="entry name" value="CYCLIC DI-GMP-BINDING PROTEIN"/>
    <property type="match status" value="1"/>
</dbReference>
<proteinExistence type="predicted"/>
<keyword evidence="4 6" id="KW-1133">Transmembrane helix</keyword>
<dbReference type="EMBL" id="KI271584">
    <property type="protein sequence ID" value="ERL65858.1"/>
    <property type="molecule type" value="Genomic_DNA"/>
</dbReference>
<reference evidence="8" key="1">
    <citation type="journal article" date="2013" name="Genome Announc.">
        <title>Whole-Genome Sequencing of Lactobacillus shenzhenensis Strain LY-73T.</title>
        <authorList>
            <person name="Lin Z."/>
            <person name="Liu Z."/>
            <person name="Yang R."/>
            <person name="Zou Y."/>
            <person name="Wan D."/>
            <person name="Chen J."/>
            <person name="Guo M."/>
            <person name="Zhao J."/>
            <person name="Fang C."/>
            <person name="Yang R."/>
            <person name="Liu F."/>
        </authorList>
    </citation>
    <scope>NUCLEOTIDE SEQUENCE [LARGE SCALE GENOMIC DNA]</scope>
    <source>
        <strain evidence="8">LY-73</strain>
    </source>
</reference>
<keyword evidence="2" id="KW-1003">Cell membrane</keyword>
<keyword evidence="3 6" id="KW-0812">Transmembrane</keyword>
<evidence type="ECO:0000256" key="4">
    <source>
        <dbReference type="ARBA" id="ARBA00022989"/>
    </source>
</evidence>
<dbReference type="Gene3D" id="2.60.120.260">
    <property type="entry name" value="Galactose-binding domain-like"/>
    <property type="match status" value="2"/>
</dbReference>
<dbReference type="GO" id="GO:0005886">
    <property type="term" value="C:plasma membrane"/>
    <property type="evidence" value="ECO:0007669"/>
    <property type="project" value="UniProtKB-SubCell"/>
</dbReference>
<dbReference type="HOGENOM" id="CLU_024731_0_0_9"/>
<organism evidence="7 8">
    <name type="scientific">Schleiferilactobacillus shenzhenensis LY-73</name>
    <dbReference type="NCBI Taxonomy" id="1231336"/>
    <lineage>
        <taxon>Bacteria</taxon>
        <taxon>Bacillati</taxon>
        <taxon>Bacillota</taxon>
        <taxon>Bacilli</taxon>
        <taxon>Lactobacillales</taxon>
        <taxon>Lactobacillaceae</taxon>
        <taxon>Schleiferilactobacillus</taxon>
    </lineage>
</organism>
<sequence length="669" mass="72703">MPAQAADLTYTQPIQNTTQSLTGDGISSDTYFVKAGYWDVHLARFVLHYQVSQLADRRSSDITVLLNGVKFASFRPGDSTGLQTQTITLPLRLLQGSNHLQLQGQVLNMVGGTAQRVQTPANWLTIYPESNVQFTYALRAPDRSLRSFYIHYSGLDTISNGLSGIAVPNAPRNAELSAATYALAGYSRVMTNEQDQIPIAPAGSATLKNRAYQVVIARADRLPADLRWTVAAADLARGAVIQTVYAADRYTLVVTAKTDALLVKAARFVANQELMNETRAAKKIVTAATRTFSSSLQDNNGHYLLASPAGTQLTGAGHQSAAYFVTLPMDQTNAAGSQVRLHFRHAQNLDYARSLVTVAINDTPIGSRHLRQTDANDASLTLTVPPKLTVRNAITVRVTFDLALAGNASSGADNDQTPWAFIDPQSELFVRTKPVTTQLFTNYPSLFLKNDQFDAIGIVRPATMTASDFATLTNIVNLLGNFAKRNTGSVTYYSKTPDASVRAQHNLIAFGTPRANRYIAALQPHLYFQFDRAQQGFISNEKLSIESGYGRRLGTAQLLTNPDNAQRVVLVVTGGTPATAYLGSTQINFQQNIVNHSGDLIAVDSDNQVYNYRFKKDVTPGTKPSPVHELIKRSSLVIFLGVAGVIFVVLAVTLILLLRKYGKKGGDAA</sequence>
<evidence type="ECO:0000256" key="3">
    <source>
        <dbReference type="ARBA" id="ARBA00022692"/>
    </source>
</evidence>
<evidence type="ECO:0000256" key="5">
    <source>
        <dbReference type="ARBA" id="ARBA00023136"/>
    </source>
</evidence>
<keyword evidence="8" id="KW-1185">Reference proteome</keyword>
<gene>
    <name evidence="7" type="primary">bcsA</name>
    <name evidence="7" type="ORF">L248_1934</name>
</gene>
<accession>U4TVJ8</accession>
<name>U4TVJ8_9LACO</name>
<keyword evidence="5 6" id="KW-0472">Membrane</keyword>
<dbReference type="OrthoDB" id="2655838at2"/>
<comment type="subcellular location">
    <subcellularLocation>
        <location evidence="1">Cell membrane</location>
        <topology evidence="1">Single-pass membrane protein</topology>
    </subcellularLocation>
</comment>
<dbReference type="Pfam" id="PF03170">
    <property type="entry name" value="BcsB"/>
    <property type="match status" value="2"/>
</dbReference>
<dbReference type="InterPro" id="IPR018513">
    <property type="entry name" value="Cell_synthase_bac"/>
</dbReference>
<dbReference type="PANTHER" id="PTHR39083">
    <property type="entry name" value="CYCLIC DI-GMP-BINDING PROTEIN"/>
    <property type="match status" value="1"/>
</dbReference>
<evidence type="ECO:0000313" key="7">
    <source>
        <dbReference type="EMBL" id="ERL65858.1"/>
    </source>
</evidence>
<dbReference type="AlphaFoldDB" id="U4TVJ8"/>
<dbReference type="GO" id="GO:0006011">
    <property type="term" value="P:UDP-alpha-D-glucose metabolic process"/>
    <property type="evidence" value="ECO:0007669"/>
    <property type="project" value="InterPro"/>
</dbReference>
<evidence type="ECO:0000256" key="1">
    <source>
        <dbReference type="ARBA" id="ARBA00004162"/>
    </source>
</evidence>
<evidence type="ECO:0000256" key="2">
    <source>
        <dbReference type="ARBA" id="ARBA00022475"/>
    </source>
</evidence>
<feature type="transmembrane region" description="Helical" evidence="6">
    <location>
        <begin position="636"/>
        <end position="658"/>
    </location>
</feature>
<dbReference type="eggNOG" id="ENOG502Z7S8">
    <property type="taxonomic scope" value="Bacteria"/>
</dbReference>